<evidence type="ECO:0000256" key="5">
    <source>
        <dbReference type="ARBA" id="ARBA00022842"/>
    </source>
</evidence>
<dbReference type="InterPro" id="IPR029060">
    <property type="entry name" value="PIN-like_dom_sf"/>
</dbReference>
<dbReference type="HAMAP" id="MF_00265">
    <property type="entry name" value="VapC_Nob1"/>
    <property type="match status" value="1"/>
</dbReference>
<feature type="binding site" evidence="6">
    <location>
        <position position="93"/>
    </location>
    <ligand>
        <name>Mg(2+)</name>
        <dbReference type="ChEBI" id="CHEBI:18420"/>
    </ligand>
</feature>
<keyword evidence="2 6" id="KW-0540">Nuclease</keyword>
<dbReference type="PANTHER" id="PTHR35901:SF1">
    <property type="entry name" value="EXONUCLEASE VAPC9"/>
    <property type="match status" value="1"/>
</dbReference>
<evidence type="ECO:0000256" key="3">
    <source>
        <dbReference type="ARBA" id="ARBA00022723"/>
    </source>
</evidence>
<dbReference type="SUPFAM" id="SSF88723">
    <property type="entry name" value="PIN domain-like"/>
    <property type="match status" value="1"/>
</dbReference>
<dbReference type="InterPro" id="IPR051619">
    <property type="entry name" value="TypeII_TA_RNase_PINc/VapC"/>
</dbReference>
<dbReference type="InterPro" id="IPR044153">
    <property type="entry name" value="PIN_Pae0151-like"/>
</dbReference>
<keyword evidence="4 6" id="KW-0378">Hydrolase</keyword>
<keyword evidence="3 6" id="KW-0479">Metal-binding</keyword>
<evidence type="ECO:0000313" key="8">
    <source>
        <dbReference type="EMBL" id="MBT0992967.1"/>
    </source>
</evidence>
<evidence type="ECO:0000256" key="4">
    <source>
        <dbReference type="ARBA" id="ARBA00022801"/>
    </source>
</evidence>
<protein>
    <recommendedName>
        <fullName evidence="6">Ribonuclease VapC</fullName>
        <shortName evidence="6">RNase VapC</shortName>
        <ecNumber evidence="6">3.1.-.-</ecNumber>
    </recommendedName>
    <alternativeName>
        <fullName evidence="6">Toxin VapC</fullName>
    </alternativeName>
</protein>
<dbReference type="PANTHER" id="PTHR35901">
    <property type="entry name" value="RIBONUCLEASE VAPC3"/>
    <property type="match status" value="1"/>
</dbReference>
<dbReference type="InterPro" id="IPR022907">
    <property type="entry name" value="VapC_family"/>
</dbReference>
<dbReference type="EC" id="3.1.-.-" evidence="6"/>
<sequence>MIVIDASAMVEALVGRSPHTELLDALTGELSAPHLLDVEVVSVLRGLSLAGKVTPEAADEARRAHFAFTIARHELEPLAERVWALRHQLTAYDASYLALAEALACQLYTCDAKLAASGHRADVRVVPTTR</sequence>
<dbReference type="Gene3D" id="3.40.50.1010">
    <property type="entry name" value="5'-nuclease"/>
    <property type="match status" value="1"/>
</dbReference>
<comment type="cofactor">
    <cofactor evidence="6">
        <name>Mg(2+)</name>
        <dbReference type="ChEBI" id="CHEBI:18420"/>
    </cofactor>
</comment>
<accession>A0ABS5TV32</accession>
<evidence type="ECO:0000256" key="6">
    <source>
        <dbReference type="HAMAP-Rule" id="MF_00265"/>
    </source>
</evidence>
<dbReference type="CDD" id="cd09873">
    <property type="entry name" value="PIN_Pae0151-like"/>
    <property type="match status" value="1"/>
</dbReference>
<dbReference type="Proteomes" id="UP000722125">
    <property type="component" value="Unassembled WGS sequence"/>
</dbReference>
<proteinExistence type="inferred from homology"/>
<gene>
    <name evidence="6" type="primary">vapC</name>
    <name evidence="8" type="ORF">KIN34_01505</name>
</gene>
<feature type="binding site" evidence="6">
    <location>
        <position position="5"/>
    </location>
    <ligand>
        <name>Mg(2+)</name>
        <dbReference type="ChEBI" id="CHEBI:18420"/>
    </ligand>
</feature>
<comment type="similarity">
    <text evidence="6">Belongs to the PINc/VapC protein family.</text>
</comment>
<evidence type="ECO:0000313" key="9">
    <source>
        <dbReference type="Proteomes" id="UP000722125"/>
    </source>
</evidence>
<dbReference type="Pfam" id="PF01850">
    <property type="entry name" value="PIN"/>
    <property type="match status" value="1"/>
</dbReference>
<evidence type="ECO:0000256" key="2">
    <source>
        <dbReference type="ARBA" id="ARBA00022722"/>
    </source>
</evidence>
<reference evidence="8 9" key="1">
    <citation type="submission" date="2021-05" db="EMBL/GenBank/DDBJ databases">
        <title>Description of Cellulomonas sp. DKR-3 sp. nov.</title>
        <authorList>
            <person name="Dahal R.H."/>
            <person name="Chaudhary D.K."/>
        </authorList>
    </citation>
    <scope>NUCLEOTIDE SEQUENCE [LARGE SCALE GENOMIC DNA]</scope>
    <source>
        <strain evidence="8 9">DKR-3</strain>
    </source>
</reference>
<comment type="function">
    <text evidence="6">Toxic component of a toxin-antitoxin (TA) system. An RNase.</text>
</comment>
<dbReference type="EMBL" id="JAHBOH010000001">
    <property type="protein sequence ID" value="MBT0992967.1"/>
    <property type="molecule type" value="Genomic_DNA"/>
</dbReference>
<evidence type="ECO:0000259" key="7">
    <source>
        <dbReference type="Pfam" id="PF01850"/>
    </source>
</evidence>
<comment type="caution">
    <text evidence="8">The sequence shown here is derived from an EMBL/GenBank/DDBJ whole genome shotgun (WGS) entry which is preliminary data.</text>
</comment>
<dbReference type="InterPro" id="IPR002716">
    <property type="entry name" value="PIN_dom"/>
</dbReference>
<name>A0ABS5TV32_9CELL</name>
<keyword evidence="5 6" id="KW-0460">Magnesium</keyword>
<feature type="domain" description="PIN" evidence="7">
    <location>
        <begin position="2"/>
        <end position="115"/>
    </location>
</feature>
<keyword evidence="9" id="KW-1185">Reference proteome</keyword>
<organism evidence="8 9">
    <name type="scientific">Cellulomonas fulva</name>
    <dbReference type="NCBI Taxonomy" id="2835530"/>
    <lineage>
        <taxon>Bacteria</taxon>
        <taxon>Bacillati</taxon>
        <taxon>Actinomycetota</taxon>
        <taxon>Actinomycetes</taxon>
        <taxon>Micrococcales</taxon>
        <taxon>Cellulomonadaceae</taxon>
        <taxon>Cellulomonas</taxon>
    </lineage>
</organism>
<keyword evidence="6" id="KW-0800">Toxin</keyword>
<evidence type="ECO:0000256" key="1">
    <source>
        <dbReference type="ARBA" id="ARBA00022649"/>
    </source>
</evidence>
<keyword evidence="1 6" id="KW-1277">Toxin-antitoxin system</keyword>